<feature type="domain" description="DUF4116" evidence="2">
    <location>
        <begin position="271"/>
        <end position="315"/>
    </location>
</feature>
<evidence type="ECO:0000259" key="2">
    <source>
        <dbReference type="Pfam" id="PF13475"/>
    </source>
</evidence>
<keyword evidence="4" id="KW-1185">Reference proteome</keyword>
<dbReference type="Proteomes" id="UP000649617">
    <property type="component" value="Unassembled WGS sequence"/>
</dbReference>
<reference evidence="3" key="1">
    <citation type="submission" date="2021-02" db="EMBL/GenBank/DDBJ databases">
        <authorList>
            <person name="Dougan E. K."/>
            <person name="Rhodes N."/>
            <person name="Thang M."/>
            <person name="Chan C."/>
        </authorList>
    </citation>
    <scope>NUCLEOTIDE SEQUENCE</scope>
</reference>
<dbReference type="Pfam" id="PF13475">
    <property type="entry name" value="DUF4116"/>
    <property type="match status" value="6"/>
</dbReference>
<evidence type="ECO:0000313" key="3">
    <source>
        <dbReference type="EMBL" id="CAE7213205.1"/>
    </source>
</evidence>
<feature type="domain" description="DUF4116" evidence="2">
    <location>
        <begin position="173"/>
        <end position="217"/>
    </location>
</feature>
<feature type="domain" description="DUF4116" evidence="2">
    <location>
        <begin position="126"/>
        <end position="171"/>
    </location>
</feature>
<name>A0A812JYR4_SYMPI</name>
<protein>
    <recommendedName>
        <fullName evidence="2">DUF4116 domain-containing protein</fullName>
    </recommendedName>
</protein>
<feature type="compositionally biased region" description="Basic and acidic residues" evidence="1">
    <location>
        <begin position="457"/>
        <end position="471"/>
    </location>
</feature>
<evidence type="ECO:0000256" key="1">
    <source>
        <dbReference type="SAM" id="MobiDB-lite"/>
    </source>
</evidence>
<accession>A0A812JYR4</accession>
<feature type="domain" description="DUF4116" evidence="2">
    <location>
        <begin position="73"/>
        <end position="121"/>
    </location>
</feature>
<dbReference type="InterPro" id="IPR025197">
    <property type="entry name" value="DUF4116"/>
</dbReference>
<comment type="caution">
    <text evidence="3">The sequence shown here is derived from an EMBL/GenBank/DDBJ whole genome shotgun (WGS) entry which is preliminary data.</text>
</comment>
<feature type="region of interest" description="Disordered" evidence="1">
    <location>
        <begin position="456"/>
        <end position="480"/>
    </location>
</feature>
<evidence type="ECO:0000313" key="4">
    <source>
        <dbReference type="Proteomes" id="UP000649617"/>
    </source>
</evidence>
<organism evidence="3 4">
    <name type="scientific">Symbiodinium pilosum</name>
    <name type="common">Dinoflagellate</name>
    <dbReference type="NCBI Taxonomy" id="2952"/>
    <lineage>
        <taxon>Eukaryota</taxon>
        <taxon>Sar</taxon>
        <taxon>Alveolata</taxon>
        <taxon>Dinophyceae</taxon>
        <taxon>Suessiales</taxon>
        <taxon>Symbiodiniaceae</taxon>
        <taxon>Symbiodinium</taxon>
    </lineage>
</organism>
<dbReference type="OrthoDB" id="412414at2759"/>
<gene>
    <name evidence="3" type="ORF">SPIL2461_LOCUS2432</name>
</gene>
<dbReference type="EMBL" id="CAJNIZ010002658">
    <property type="protein sequence ID" value="CAE7213205.1"/>
    <property type="molecule type" value="Genomic_DNA"/>
</dbReference>
<feature type="domain" description="DUF4116" evidence="2">
    <location>
        <begin position="24"/>
        <end position="70"/>
    </location>
</feature>
<dbReference type="AlphaFoldDB" id="A0A812JYR4"/>
<sequence length="480" mass="52611">MPVNSNGQAHEEAKRRIQRGAFHREVVLETVRQYGDLLGCAQAKFHRDPEVVLAAVASSSWAMRYVDQNLLHDSNFALEVLRANPLALRMLPEHCHSDRDLVLAAVAGDGRSLAFAAEALRSKASFALEAIQANPDALEFAPEPLKADRVSVAVALEGDGRSLRFAATELKDDRELVLSAVQQNPAAMAFAGESLKNDRDFVLEAVQLDGRVLEHLPRFHSDEEIILDALKTCSEAISFSDGFRDNRDFALQAMNLEGLSLQHVSAELRRDKELVLAAVANCGRALEFASDELKQDEEVVWCAVCQEPSALQHAPFFRANVDFLLRCISQSCKVLDFADACLKSNKEFAFGAVFADVHSLGFLAPELLSCSDLMLHATAIDEAALNYAGHIADVDSFVAEALRLRSAAAMVRRHPTSRNIVLRGVAWHPLSLWFASPSLKNDAGFREQAAWLTESMSQDHDAGEGSLRDAEMSPAPIPAM</sequence>
<feature type="domain" description="DUF4116" evidence="2">
    <location>
        <begin position="222"/>
        <end position="269"/>
    </location>
</feature>
<proteinExistence type="predicted"/>